<evidence type="ECO:0000256" key="1">
    <source>
        <dbReference type="SAM" id="MobiDB-lite"/>
    </source>
</evidence>
<name>A4Y0F9_ECTM1</name>
<protein>
    <recommendedName>
        <fullName evidence="3">Tetratricopeptide repeat protein</fullName>
    </recommendedName>
</protein>
<dbReference type="KEGG" id="pmy:Pmen_4328"/>
<evidence type="ECO:0000313" key="2">
    <source>
        <dbReference type="EMBL" id="ABP87075.1"/>
    </source>
</evidence>
<dbReference type="EMBL" id="CP000680">
    <property type="protein sequence ID" value="ABP87075.1"/>
    <property type="molecule type" value="Genomic_DNA"/>
</dbReference>
<sequence>MTSARPGLSLWRHILNKITRDRGVTETLINQKINQLPFCHFLRQTETPEINHKAQPPMTNTTSIELIRIITSFLTENSVIILLLTLLIICRDSISSFISRLTSLSYKNGASEVGVSAAAPHSPTEKSTIDLQNADEKPLKQSEEAEIEDKTKEKSWFSEMYKAFEDGELILAEQIFKKYALEEEDSSKLEENKALYLFFKFELGKDNSAIKQLEELARNAKTDESKVSCSTWFSFYLSDSMQYKKEIALWQRVKNEVKSEPQVTKAIIYLAYALNKDNQASDARELLIARLSMTDDGEQKSEIFEALSKIEESLGNKTISVYCKDKSLEFDPDNRDELFNSAYSASNENIDAIAIGNYLRLLRIDGDNPTALNNLGVRAQEAGLKTKAIDYYKKSAKNKNTLAMANQGYLLLEAGFTDEAEQIANSALELEDTHQNVYSLITAIHKKKDEQKKEWERLSEKSLAHQKSIREYIEKHYLGEPKELEGNWFARGRFPVTITITDNKLDASWEEPIQSNNGTYSASLTGTVSGASFSGVYSRKPNKEKANSLLGLGIATTSNACIGFISDNKENFTLISPKLNDDFSLCFSKNRSLTGHE</sequence>
<accession>A4Y0F9</accession>
<dbReference type="SUPFAM" id="SSF48452">
    <property type="entry name" value="TPR-like"/>
    <property type="match status" value="1"/>
</dbReference>
<gene>
    <name evidence="2" type="ordered locus">Pmen_4328</name>
</gene>
<organism evidence="2">
    <name type="scientific">Ectopseudomonas mendocina (strain ymp)</name>
    <name type="common">Pseudomonas mendocina</name>
    <dbReference type="NCBI Taxonomy" id="399739"/>
    <lineage>
        <taxon>Bacteria</taxon>
        <taxon>Pseudomonadati</taxon>
        <taxon>Pseudomonadota</taxon>
        <taxon>Gammaproteobacteria</taxon>
        <taxon>Pseudomonadales</taxon>
        <taxon>Pseudomonadaceae</taxon>
        <taxon>Ectopseudomonas</taxon>
    </lineage>
</organism>
<proteinExistence type="predicted"/>
<dbReference type="AlphaFoldDB" id="A4Y0F9"/>
<dbReference type="InterPro" id="IPR011990">
    <property type="entry name" value="TPR-like_helical_dom_sf"/>
</dbReference>
<dbReference type="Gene3D" id="1.25.40.10">
    <property type="entry name" value="Tetratricopeptide repeat domain"/>
    <property type="match status" value="1"/>
</dbReference>
<dbReference type="STRING" id="399739.Pmen_4328"/>
<feature type="region of interest" description="Disordered" evidence="1">
    <location>
        <begin position="115"/>
        <end position="145"/>
    </location>
</feature>
<reference evidence="2" key="1">
    <citation type="submission" date="2007-04" db="EMBL/GenBank/DDBJ databases">
        <title>Complete sequence of Pseudomonas mendocina ymp.</title>
        <authorList>
            <consortium name="US DOE Joint Genome Institute"/>
            <person name="Copeland A."/>
            <person name="Lucas S."/>
            <person name="Lapidus A."/>
            <person name="Barry K."/>
            <person name="Glavina del Rio T."/>
            <person name="Dalin E."/>
            <person name="Tice H."/>
            <person name="Pitluck S."/>
            <person name="Kiss H."/>
            <person name="Brettin T."/>
            <person name="Detter J.C."/>
            <person name="Bruce D."/>
            <person name="Han C."/>
            <person name="Schmutz J."/>
            <person name="Larimer F."/>
            <person name="Land M."/>
            <person name="Hauser L."/>
            <person name="Kyrpides N."/>
            <person name="Mikhailova N."/>
            <person name="Hersman L."/>
            <person name="Dubois J."/>
            <person name="Maurice P."/>
            <person name="Richardson P."/>
        </authorList>
    </citation>
    <scope>NUCLEOTIDE SEQUENCE [LARGE SCALE GENOMIC DNA]</scope>
    <source>
        <strain evidence="2">Ymp</strain>
    </source>
</reference>
<dbReference type="HOGENOM" id="CLU_456989_0_0_6"/>
<feature type="compositionally biased region" description="Basic and acidic residues" evidence="1">
    <location>
        <begin position="123"/>
        <end position="145"/>
    </location>
</feature>
<evidence type="ECO:0008006" key="3">
    <source>
        <dbReference type="Google" id="ProtNLM"/>
    </source>
</evidence>